<name>A0A2M8L9L2_9BACT</name>
<feature type="region of interest" description="Disordered" evidence="1">
    <location>
        <begin position="343"/>
        <end position="362"/>
    </location>
</feature>
<dbReference type="Proteomes" id="UP000230603">
    <property type="component" value="Unassembled WGS sequence"/>
</dbReference>
<evidence type="ECO:0008006" key="5">
    <source>
        <dbReference type="Google" id="ProtNLM"/>
    </source>
</evidence>
<dbReference type="Gene3D" id="2.60.40.10">
    <property type="entry name" value="Immunoglobulins"/>
    <property type="match status" value="1"/>
</dbReference>
<proteinExistence type="predicted"/>
<evidence type="ECO:0000256" key="1">
    <source>
        <dbReference type="SAM" id="MobiDB-lite"/>
    </source>
</evidence>
<evidence type="ECO:0000313" key="4">
    <source>
        <dbReference type="Proteomes" id="UP000230603"/>
    </source>
</evidence>
<sequence>MQKRFFNLFAGIITLGVIFCFAFLMYGRGQSVRAGSEENTSGYGWSYNIGWVSFNNLSDGSVINYGVNLSLDTGIFSGYAWSDNIGWISFNESDLTDCPEPPCVATKVVPLDELGRSDVAIKGWARALAGQQADDGWDGWIKFDHGKTGEAYIDSDGDWHGWAWGSDVVGWISFNGADPGAGGNYKVTLGQVPQPPTATDLTVSEPSSATCCGTAHHNFFWIYQGSENETQFQIQVDNNPDFSSPEYDNTVTGDWPPGGPNNQTVIVDSQLTFGSHYYWRVKVWDATGSSDWIDGPSFDTAAHPYPLVSFHWNPLEPLAEEDVTFSDDSVCYSVPCTDREWNFTGGTPSTSQDENPVVRFSS</sequence>
<feature type="transmembrane region" description="Helical" evidence="2">
    <location>
        <begin position="6"/>
        <end position="26"/>
    </location>
</feature>
<dbReference type="EMBL" id="PFEP01000012">
    <property type="protein sequence ID" value="PJE73275.1"/>
    <property type="molecule type" value="Genomic_DNA"/>
</dbReference>
<keyword evidence="2" id="KW-0472">Membrane</keyword>
<gene>
    <name evidence="3" type="ORF">COV00_00685</name>
</gene>
<evidence type="ECO:0000256" key="2">
    <source>
        <dbReference type="SAM" id="Phobius"/>
    </source>
</evidence>
<protein>
    <recommendedName>
        <fullName evidence="5">Fibronectin type-III domain-containing protein</fullName>
    </recommendedName>
</protein>
<comment type="caution">
    <text evidence="3">The sequence shown here is derived from an EMBL/GenBank/DDBJ whole genome shotgun (WGS) entry which is preliminary data.</text>
</comment>
<keyword evidence="2" id="KW-1133">Transmembrane helix</keyword>
<feature type="compositionally biased region" description="Polar residues" evidence="1">
    <location>
        <begin position="344"/>
        <end position="362"/>
    </location>
</feature>
<feature type="non-terminal residue" evidence="3">
    <location>
        <position position="362"/>
    </location>
</feature>
<evidence type="ECO:0000313" key="3">
    <source>
        <dbReference type="EMBL" id="PJE73275.1"/>
    </source>
</evidence>
<accession>A0A2M8L9L2</accession>
<dbReference type="InterPro" id="IPR013783">
    <property type="entry name" value="Ig-like_fold"/>
</dbReference>
<dbReference type="AlphaFoldDB" id="A0A2M8L9L2"/>
<organism evidence="3 4">
    <name type="scientific">Candidatus Tagabacteria bacterium CG10_big_fil_rev_8_21_14_0_10_40_13</name>
    <dbReference type="NCBI Taxonomy" id="1975022"/>
    <lineage>
        <taxon>Bacteria</taxon>
        <taxon>Candidatus Tagaibacteriota</taxon>
    </lineage>
</organism>
<reference evidence="4" key="1">
    <citation type="submission" date="2017-09" db="EMBL/GenBank/DDBJ databases">
        <title>Depth-based differentiation of microbial function through sediment-hosted aquifers and enrichment of novel symbionts in the deep terrestrial subsurface.</title>
        <authorList>
            <person name="Probst A.J."/>
            <person name="Ladd B."/>
            <person name="Jarett J.K."/>
            <person name="Geller-Mcgrath D.E."/>
            <person name="Sieber C.M.K."/>
            <person name="Emerson J.B."/>
            <person name="Anantharaman K."/>
            <person name="Thomas B.C."/>
            <person name="Malmstrom R."/>
            <person name="Stieglmeier M."/>
            <person name="Klingl A."/>
            <person name="Woyke T."/>
            <person name="Ryan C.M."/>
            <person name="Banfield J.F."/>
        </authorList>
    </citation>
    <scope>NUCLEOTIDE SEQUENCE [LARGE SCALE GENOMIC DNA]</scope>
</reference>
<keyword evidence="2" id="KW-0812">Transmembrane</keyword>